<proteinExistence type="predicted"/>
<name>A0A2X1BFT0_9BACI</name>
<dbReference type="InterPro" id="IPR031304">
    <property type="entry name" value="SLT_2"/>
</dbReference>
<feature type="domain" description="M23ase beta-sheet core" evidence="1">
    <location>
        <begin position="136"/>
        <end position="244"/>
    </location>
</feature>
<feature type="domain" description="Transglycosylase SLT" evidence="2">
    <location>
        <begin position="30"/>
        <end position="68"/>
    </location>
</feature>
<evidence type="ECO:0000313" key="3">
    <source>
        <dbReference type="EMBL" id="SPU40591.1"/>
    </source>
</evidence>
<reference evidence="3 4" key="1">
    <citation type="submission" date="2018-06" db="EMBL/GenBank/DDBJ databases">
        <authorList>
            <consortium name="Pathogen Informatics"/>
            <person name="Doyle S."/>
        </authorList>
    </citation>
    <scope>NUCLEOTIDE SEQUENCE [LARGE SCALE GENOMIC DNA]</scope>
    <source>
        <strain evidence="3 4">NCTC7582</strain>
    </source>
</reference>
<dbReference type="InterPro" id="IPR011055">
    <property type="entry name" value="Dup_hybrid_motif"/>
</dbReference>
<dbReference type="Pfam" id="PF13406">
    <property type="entry name" value="SLT_2"/>
    <property type="match status" value="1"/>
</dbReference>
<dbReference type="Pfam" id="PF01551">
    <property type="entry name" value="Peptidase_M23"/>
    <property type="match status" value="1"/>
</dbReference>
<dbReference type="EMBL" id="UAQE01000006">
    <property type="protein sequence ID" value="SPU40591.1"/>
    <property type="molecule type" value="Genomic_DNA"/>
</dbReference>
<dbReference type="InterPro" id="IPR050570">
    <property type="entry name" value="Cell_wall_metabolism_enzyme"/>
</dbReference>
<dbReference type="GO" id="GO:0004222">
    <property type="term" value="F:metalloendopeptidase activity"/>
    <property type="evidence" value="ECO:0007669"/>
    <property type="project" value="TreeGrafter"/>
</dbReference>
<sequence length="259" mass="27562">MGWSYPGCKGSSGYVNASTETKESITVIKQYGGYGLDADGDGKASMWSIADAVMTTAYYLNRNGYSKNVNKAIYSYNHSDSYVSLINQKAAEFKNAATHVEAGGGGTPNDLGFVAPTRGRITSSWGNRELGKGKDFHAALDIANSIGTKVVAVADGTVTITNTGCPVGYLGSKCGYGWGNYIRITHVINGVTYESIYGHLSQVNVGANRQVKAGEIIGLMGSSGSSTGSHLHIELHKPKRYGNNDNALNPLYYLPPIQQ</sequence>
<dbReference type="CDD" id="cd12797">
    <property type="entry name" value="M23_peptidase"/>
    <property type="match status" value="1"/>
</dbReference>
<dbReference type="Gene3D" id="2.70.70.10">
    <property type="entry name" value="Glucose Permease (Domain IIA)"/>
    <property type="match status" value="1"/>
</dbReference>
<dbReference type="PANTHER" id="PTHR21666:SF270">
    <property type="entry name" value="MUREIN HYDROLASE ACTIVATOR ENVC"/>
    <property type="match status" value="1"/>
</dbReference>
<evidence type="ECO:0000259" key="2">
    <source>
        <dbReference type="Pfam" id="PF13406"/>
    </source>
</evidence>
<protein>
    <submittedName>
        <fullName evidence="3">Cell wall endopeptidase, family M23/M37</fullName>
    </submittedName>
</protein>
<dbReference type="PANTHER" id="PTHR21666">
    <property type="entry name" value="PEPTIDASE-RELATED"/>
    <property type="match status" value="1"/>
</dbReference>
<evidence type="ECO:0000259" key="1">
    <source>
        <dbReference type="Pfam" id="PF01551"/>
    </source>
</evidence>
<gene>
    <name evidence="3" type="primary">nlpD_2</name>
    <name evidence="3" type="ORF">NCTC7582_05133</name>
</gene>
<dbReference type="AlphaFoldDB" id="A0A2X1BFT0"/>
<organism evidence="3 4">
    <name type="scientific">Lysinibacillus capsici</name>
    <dbReference type="NCBI Taxonomy" id="2115968"/>
    <lineage>
        <taxon>Bacteria</taxon>
        <taxon>Bacillati</taxon>
        <taxon>Bacillota</taxon>
        <taxon>Bacilli</taxon>
        <taxon>Bacillales</taxon>
        <taxon>Bacillaceae</taxon>
        <taxon>Lysinibacillus</taxon>
    </lineage>
</organism>
<dbReference type="InterPro" id="IPR016047">
    <property type="entry name" value="M23ase_b-sheet_dom"/>
</dbReference>
<accession>A0A2X1BFT0</accession>
<evidence type="ECO:0000313" key="4">
    <source>
        <dbReference type="Proteomes" id="UP000251431"/>
    </source>
</evidence>
<dbReference type="SUPFAM" id="SSF51261">
    <property type="entry name" value="Duplicated hybrid motif"/>
    <property type="match status" value="1"/>
</dbReference>
<dbReference type="Proteomes" id="UP000251431">
    <property type="component" value="Unassembled WGS sequence"/>
</dbReference>